<proteinExistence type="predicted"/>
<dbReference type="EMBL" id="MU860382">
    <property type="protein sequence ID" value="KAK4234347.1"/>
    <property type="molecule type" value="Genomic_DNA"/>
</dbReference>
<reference evidence="2" key="1">
    <citation type="journal article" date="2023" name="Mol. Phylogenet. Evol.">
        <title>Genome-scale phylogeny and comparative genomics of the fungal order Sordariales.</title>
        <authorList>
            <person name="Hensen N."/>
            <person name="Bonometti L."/>
            <person name="Westerberg I."/>
            <person name="Brannstrom I.O."/>
            <person name="Guillou S."/>
            <person name="Cros-Aarteil S."/>
            <person name="Calhoun S."/>
            <person name="Haridas S."/>
            <person name="Kuo A."/>
            <person name="Mondo S."/>
            <person name="Pangilinan J."/>
            <person name="Riley R."/>
            <person name="LaButti K."/>
            <person name="Andreopoulos B."/>
            <person name="Lipzen A."/>
            <person name="Chen C."/>
            <person name="Yan M."/>
            <person name="Daum C."/>
            <person name="Ng V."/>
            <person name="Clum A."/>
            <person name="Steindorff A."/>
            <person name="Ohm R.A."/>
            <person name="Martin F."/>
            <person name="Silar P."/>
            <person name="Natvig D.O."/>
            <person name="Lalanne C."/>
            <person name="Gautier V."/>
            <person name="Ament-Velasquez S.L."/>
            <person name="Kruys A."/>
            <person name="Hutchinson M.I."/>
            <person name="Powell A.J."/>
            <person name="Barry K."/>
            <person name="Miller A.N."/>
            <person name="Grigoriev I.V."/>
            <person name="Debuchy R."/>
            <person name="Gladieux P."/>
            <person name="Hiltunen Thoren M."/>
            <person name="Johannesson H."/>
        </authorList>
    </citation>
    <scope>NUCLEOTIDE SEQUENCE</scope>
    <source>
        <strain evidence="2">CBS 532.94</strain>
    </source>
</reference>
<feature type="compositionally biased region" description="Basic residues" evidence="1">
    <location>
        <begin position="372"/>
        <end position="384"/>
    </location>
</feature>
<feature type="region of interest" description="Disordered" evidence="1">
    <location>
        <begin position="323"/>
        <end position="392"/>
    </location>
</feature>
<gene>
    <name evidence="2" type="ORF">C8A03DRAFT_37890</name>
</gene>
<keyword evidence="3" id="KW-1185">Reference proteome</keyword>
<accession>A0AAN7H7M6</accession>
<dbReference type="AlphaFoldDB" id="A0AAN7H7M6"/>
<protein>
    <submittedName>
        <fullName evidence="2">Uncharacterized protein</fullName>
    </submittedName>
</protein>
<feature type="region of interest" description="Disordered" evidence="1">
    <location>
        <begin position="65"/>
        <end position="106"/>
    </location>
</feature>
<dbReference type="Proteomes" id="UP001303760">
    <property type="component" value="Unassembled WGS sequence"/>
</dbReference>
<evidence type="ECO:0000313" key="2">
    <source>
        <dbReference type="EMBL" id="KAK4234347.1"/>
    </source>
</evidence>
<reference evidence="2" key="2">
    <citation type="submission" date="2023-05" db="EMBL/GenBank/DDBJ databases">
        <authorList>
            <consortium name="Lawrence Berkeley National Laboratory"/>
            <person name="Steindorff A."/>
            <person name="Hensen N."/>
            <person name="Bonometti L."/>
            <person name="Westerberg I."/>
            <person name="Brannstrom I.O."/>
            <person name="Guillou S."/>
            <person name="Cros-Aarteil S."/>
            <person name="Calhoun S."/>
            <person name="Haridas S."/>
            <person name="Kuo A."/>
            <person name="Mondo S."/>
            <person name="Pangilinan J."/>
            <person name="Riley R."/>
            <person name="Labutti K."/>
            <person name="Andreopoulos B."/>
            <person name="Lipzen A."/>
            <person name="Chen C."/>
            <person name="Yanf M."/>
            <person name="Daum C."/>
            <person name="Ng V."/>
            <person name="Clum A."/>
            <person name="Ohm R."/>
            <person name="Martin F."/>
            <person name="Silar P."/>
            <person name="Natvig D."/>
            <person name="Lalanne C."/>
            <person name="Gautier V."/>
            <person name="Ament-Velasquez S.L."/>
            <person name="Kruys A."/>
            <person name="Hutchinson M.I."/>
            <person name="Powell A.J."/>
            <person name="Barry K."/>
            <person name="Miller A.N."/>
            <person name="Grigoriev I.V."/>
            <person name="Debuchy R."/>
            <person name="Gladieux P."/>
            <person name="Thoren M.H."/>
            <person name="Johannesson H."/>
        </authorList>
    </citation>
    <scope>NUCLEOTIDE SEQUENCE</scope>
    <source>
        <strain evidence="2">CBS 532.94</strain>
    </source>
</reference>
<evidence type="ECO:0000256" key="1">
    <source>
        <dbReference type="SAM" id="MobiDB-lite"/>
    </source>
</evidence>
<feature type="compositionally biased region" description="Polar residues" evidence="1">
    <location>
        <begin position="338"/>
        <end position="351"/>
    </location>
</feature>
<feature type="compositionally biased region" description="Polar residues" evidence="1">
    <location>
        <begin position="167"/>
        <end position="198"/>
    </location>
</feature>
<sequence length="392" mass="42599">MFPDEQASTERNSSAELVPVPTMGTTLAQHSHRSESSASSGCATSGAEHAERGIAPVAISTLLRRPDVNDTDSELRGKAKSVVSPSDGKDGENEAVAVEAETESRSLSPWPEIWYEGRMELDLANFACKVMADCLNRGAEAPSEANAAQIVSAIRKAATGPCMDNAAQDSTAHQPTATPGPTSGQTSQANLPSSSLPSKRQRNGGGGDDEDDDARAPKRRDIRAPPGKEGTRRPLYACPYQKRHPMESPLCGMPHGSRRDFGWESVSRLRSARLDSKSDDAWYHIFGMLFPDEEEDGPEGYRSRYTPYYVRVDLANCPNRMSDNRSPNIIWNPNSNSTDSTGLTPSDSNGNAVPPREEADREPVQSQSPTVSRHRTHAAVRRIPKFQTPARS</sequence>
<feature type="compositionally biased region" description="Low complexity" evidence="1">
    <location>
        <begin position="324"/>
        <end position="337"/>
    </location>
</feature>
<feature type="region of interest" description="Disordered" evidence="1">
    <location>
        <begin position="163"/>
        <end position="235"/>
    </location>
</feature>
<comment type="caution">
    <text evidence="2">The sequence shown here is derived from an EMBL/GenBank/DDBJ whole genome shotgun (WGS) entry which is preliminary data.</text>
</comment>
<name>A0AAN7H7M6_9PEZI</name>
<feature type="region of interest" description="Disordered" evidence="1">
    <location>
        <begin position="1"/>
        <end position="49"/>
    </location>
</feature>
<feature type="compositionally biased region" description="Basic and acidic residues" evidence="1">
    <location>
        <begin position="65"/>
        <end position="77"/>
    </location>
</feature>
<evidence type="ECO:0000313" key="3">
    <source>
        <dbReference type="Proteomes" id="UP001303760"/>
    </source>
</evidence>
<organism evidence="2 3">
    <name type="scientific">Achaetomium macrosporum</name>
    <dbReference type="NCBI Taxonomy" id="79813"/>
    <lineage>
        <taxon>Eukaryota</taxon>
        <taxon>Fungi</taxon>
        <taxon>Dikarya</taxon>
        <taxon>Ascomycota</taxon>
        <taxon>Pezizomycotina</taxon>
        <taxon>Sordariomycetes</taxon>
        <taxon>Sordariomycetidae</taxon>
        <taxon>Sordariales</taxon>
        <taxon>Chaetomiaceae</taxon>
        <taxon>Achaetomium</taxon>
    </lineage>
</organism>
<feature type="compositionally biased region" description="Low complexity" evidence="1">
    <location>
        <begin position="36"/>
        <end position="47"/>
    </location>
</feature>